<proteinExistence type="predicted"/>
<comment type="caution">
    <text evidence="1">The sequence shown here is derived from an EMBL/GenBank/DDBJ whole genome shotgun (WGS) entry which is preliminary data.</text>
</comment>
<evidence type="ECO:0000313" key="2">
    <source>
        <dbReference type="Proteomes" id="UP000003477"/>
    </source>
</evidence>
<protein>
    <submittedName>
        <fullName evidence="1">Uncharacterized protein</fullName>
    </submittedName>
</protein>
<sequence length="41" mass="5121">MLPFELLSLLVLIIVLNQRQEFLLRFIYGQLWERLHNFIYQ</sequence>
<accession>G5J6E6</accession>
<dbReference type="PATRIC" id="fig|423471.3.peg.2865"/>
<evidence type="ECO:0000313" key="1">
    <source>
        <dbReference type="EMBL" id="EHJ12244.1"/>
    </source>
</evidence>
<reference evidence="1 2" key="1">
    <citation type="journal article" date="2011" name="Front. Microbiol.">
        <title>Two Strains of Crocosphaera watsonii with Highly Conserved Genomes are Distinguished by Strain-Specific Features.</title>
        <authorList>
            <person name="Bench S.R."/>
            <person name="Ilikchyan I.N."/>
            <person name="Tripp H.J."/>
            <person name="Zehr J.P."/>
        </authorList>
    </citation>
    <scope>NUCLEOTIDE SEQUENCE [LARGE SCALE GENOMIC DNA]</scope>
    <source>
        <strain evidence="1 2">WH 0003</strain>
    </source>
</reference>
<name>G5J6E6_CROWT</name>
<dbReference type="Proteomes" id="UP000003477">
    <property type="component" value="Unassembled WGS sequence"/>
</dbReference>
<gene>
    <name evidence="1" type="ORF">CWATWH0003_3048</name>
</gene>
<organism evidence="1 2">
    <name type="scientific">Crocosphaera watsonii WH 0003</name>
    <dbReference type="NCBI Taxonomy" id="423471"/>
    <lineage>
        <taxon>Bacteria</taxon>
        <taxon>Bacillati</taxon>
        <taxon>Cyanobacteriota</taxon>
        <taxon>Cyanophyceae</taxon>
        <taxon>Oscillatoriophycideae</taxon>
        <taxon>Chroococcales</taxon>
        <taxon>Aphanothecaceae</taxon>
        <taxon>Crocosphaera</taxon>
    </lineage>
</organism>
<dbReference type="AlphaFoldDB" id="G5J6E6"/>
<dbReference type="EMBL" id="AESD01000450">
    <property type="protein sequence ID" value="EHJ12244.1"/>
    <property type="molecule type" value="Genomic_DNA"/>
</dbReference>